<dbReference type="Gene3D" id="3.40.1000.10">
    <property type="entry name" value="Mog1/PsbP, alpha/beta/alpha sandwich"/>
    <property type="match status" value="1"/>
</dbReference>
<dbReference type="InterPro" id="IPR002683">
    <property type="entry name" value="PsbP_C"/>
</dbReference>
<dbReference type="EMBL" id="BFEA01000192">
    <property type="protein sequence ID" value="GBG73898.1"/>
    <property type="molecule type" value="Genomic_DNA"/>
</dbReference>
<organism evidence="3 4">
    <name type="scientific">Chara braunii</name>
    <name type="common">Braun's stonewort</name>
    <dbReference type="NCBI Taxonomy" id="69332"/>
    <lineage>
        <taxon>Eukaryota</taxon>
        <taxon>Viridiplantae</taxon>
        <taxon>Streptophyta</taxon>
        <taxon>Charophyceae</taxon>
        <taxon>Charales</taxon>
        <taxon>Characeae</taxon>
        <taxon>Chara</taxon>
    </lineage>
</organism>
<dbReference type="GO" id="GO:0019898">
    <property type="term" value="C:extrinsic component of membrane"/>
    <property type="evidence" value="ECO:0007669"/>
    <property type="project" value="InterPro"/>
</dbReference>
<accession>A0A388KV72</accession>
<dbReference type="PANTHER" id="PTHR31407:SF18">
    <property type="entry name" value="PSBP DOMAIN-CONTAINING PROTEIN 6, CHLOROPLASTIC"/>
    <property type="match status" value="1"/>
</dbReference>
<dbReference type="SUPFAM" id="SSF55724">
    <property type="entry name" value="Mog1p/PsbP-like"/>
    <property type="match status" value="1"/>
</dbReference>
<dbReference type="Pfam" id="PF01789">
    <property type="entry name" value="PsbP"/>
    <property type="match status" value="1"/>
</dbReference>
<dbReference type="OrthoDB" id="512438at2759"/>
<feature type="domain" description="PsbP C-terminal" evidence="2">
    <location>
        <begin position="199"/>
        <end position="355"/>
    </location>
</feature>
<reference evidence="3 4" key="1">
    <citation type="journal article" date="2018" name="Cell">
        <title>The Chara Genome: Secondary Complexity and Implications for Plant Terrestrialization.</title>
        <authorList>
            <person name="Nishiyama T."/>
            <person name="Sakayama H."/>
            <person name="Vries J.D."/>
            <person name="Buschmann H."/>
            <person name="Saint-Marcoux D."/>
            <person name="Ullrich K.K."/>
            <person name="Haas F.B."/>
            <person name="Vanderstraeten L."/>
            <person name="Becker D."/>
            <person name="Lang D."/>
            <person name="Vosolsobe S."/>
            <person name="Rombauts S."/>
            <person name="Wilhelmsson P.K.I."/>
            <person name="Janitza P."/>
            <person name="Kern R."/>
            <person name="Heyl A."/>
            <person name="Rumpler F."/>
            <person name="Villalobos L.I.A.C."/>
            <person name="Clay J.M."/>
            <person name="Skokan R."/>
            <person name="Toyoda A."/>
            <person name="Suzuki Y."/>
            <person name="Kagoshima H."/>
            <person name="Schijlen E."/>
            <person name="Tajeshwar N."/>
            <person name="Catarino B."/>
            <person name="Hetherington A.J."/>
            <person name="Saltykova A."/>
            <person name="Bonnot C."/>
            <person name="Breuninger H."/>
            <person name="Symeonidi A."/>
            <person name="Radhakrishnan G.V."/>
            <person name="Van Nieuwerburgh F."/>
            <person name="Deforce D."/>
            <person name="Chang C."/>
            <person name="Karol K.G."/>
            <person name="Hedrich R."/>
            <person name="Ulvskov P."/>
            <person name="Glockner G."/>
            <person name="Delwiche C.F."/>
            <person name="Petrasek J."/>
            <person name="Van de Peer Y."/>
            <person name="Friml J."/>
            <person name="Beilby M."/>
            <person name="Dolan L."/>
            <person name="Kohara Y."/>
            <person name="Sugano S."/>
            <person name="Fujiyama A."/>
            <person name="Delaux P.-M."/>
            <person name="Quint M."/>
            <person name="TheiBen G."/>
            <person name="Hagemann M."/>
            <person name="Harholt J."/>
            <person name="Dunand C."/>
            <person name="Zachgo S."/>
            <person name="Langdale J."/>
            <person name="Maumus F."/>
            <person name="Straeten D.V.D."/>
            <person name="Gould S.B."/>
            <person name="Rensing S.A."/>
        </authorList>
    </citation>
    <scope>NUCLEOTIDE SEQUENCE [LARGE SCALE GENOMIC DNA]</scope>
    <source>
        <strain evidence="3 4">S276</strain>
    </source>
</reference>
<dbReference type="PANTHER" id="PTHR31407">
    <property type="match status" value="1"/>
</dbReference>
<dbReference type="Proteomes" id="UP000265515">
    <property type="component" value="Unassembled WGS sequence"/>
</dbReference>
<dbReference type="STRING" id="69332.A0A388KV72"/>
<evidence type="ECO:0000313" key="4">
    <source>
        <dbReference type="Proteomes" id="UP000265515"/>
    </source>
</evidence>
<comment type="caution">
    <text evidence="3">The sequence shown here is derived from an EMBL/GenBank/DDBJ whole genome shotgun (WGS) entry which is preliminary data.</text>
</comment>
<dbReference type="GO" id="GO:0005509">
    <property type="term" value="F:calcium ion binding"/>
    <property type="evidence" value="ECO:0007669"/>
    <property type="project" value="InterPro"/>
</dbReference>
<dbReference type="Gramene" id="GBG73898">
    <property type="protein sequence ID" value="GBG73898"/>
    <property type="gene ID" value="CBR_g17613"/>
</dbReference>
<dbReference type="GO" id="GO:0009654">
    <property type="term" value="C:photosystem II oxygen evolving complex"/>
    <property type="evidence" value="ECO:0007669"/>
    <property type="project" value="InterPro"/>
</dbReference>
<feature type="compositionally biased region" description="Acidic residues" evidence="1">
    <location>
        <begin position="103"/>
        <end position="114"/>
    </location>
</feature>
<evidence type="ECO:0000259" key="2">
    <source>
        <dbReference type="Pfam" id="PF01789"/>
    </source>
</evidence>
<dbReference type="GO" id="GO:0015979">
    <property type="term" value="P:photosynthesis"/>
    <property type="evidence" value="ECO:0007669"/>
    <property type="project" value="InterPro"/>
</dbReference>
<feature type="region of interest" description="Disordered" evidence="1">
    <location>
        <begin position="98"/>
        <end position="134"/>
    </location>
</feature>
<proteinExistence type="predicted"/>
<evidence type="ECO:0000256" key="1">
    <source>
        <dbReference type="SAM" id="MobiDB-lite"/>
    </source>
</evidence>
<evidence type="ECO:0000313" key="3">
    <source>
        <dbReference type="EMBL" id="GBG73898.1"/>
    </source>
</evidence>
<dbReference type="InterPro" id="IPR016123">
    <property type="entry name" value="Mog1/PsbP_a/b/a-sand"/>
</dbReference>
<protein>
    <recommendedName>
        <fullName evidence="2">PsbP C-terminal domain-containing protein</fullName>
    </recommendedName>
</protein>
<sequence>MATAMVPQCLAGVHASSATCPSDSPLSSRSATQRRVVSRCVVSVEFGDRETESDSYACSSSSSSLLQSVPWWRNAGSSRQLAMASGAMIGAISSFVEEKEAAAAEEEEDEGEEEGGGKGEDLRSAQQKGSVSRRGAGLRVSAMCLSLLWQGNTKAAKAGPNTSPSVGTYLPSAGVGDLVVFRPSKTETPAIRAGNVAPYQFFLPPTWRQLRVANIQSGNYCQPKCAEPWVEVKFEDPKQGLLQVVAAPLVRLTNKPGVTIDEIGSPEKVIAALGPFVTGNSFDPDEVLDIGMKESGFQKYYTYTLETPFALTGLHNLAVATAKGNTVLLMVVSASQKQWEQHEALLREVADSFSV</sequence>
<keyword evidence="4" id="KW-1185">Reference proteome</keyword>
<gene>
    <name evidence="3" type="ORF">CBR_g17613</name>
</gene>
<name>A0A388KV72_CHABU</name>
<dbReference type="AlphaFoldDB" id="A0A388KV72"/>